<dbReference type="AlphaFoldDB" id="A0A8T0RF13"/>
<dbReference type="EMBL" id="CM029047">
    <property type="protein sequence ID" value="KAG2583695.1"/>
    <property type="molecule type" value="Genomic_DNA"/>
</dbReference>
<dbReference type="SUPFAM" id="SSF56219">
    <property type="entry name" value="DNase I-like"/>
    <property type="match status" value="1"/>
</dbReference>
<evidence type="ECO:0000313" key="3">
    <source>
        <dbReference type="Proteomes" id="UP000823388"/>
    </source>
</evidence>
<feature type="domain" description="Endonuclease/exonuclease/phosphatase" evidence="1">
    <location>
        <begin position="6"/>
        <end position="183"/>
    </location>
</feature>
<organism evidence="2 3">
    <name type="scientific">Panicum virgatum</name>
    <name type="common">Blackwell switchgrass</name>
    <dbReference type="NCBI Taxonomy" id="38727"/>
    <lineage>
        <taxon>Eukaryota</taxon>
        <taxon>Viridiplantae</taxon>
        <taxon>Streptophyta</taxon>
        <taxon>Embryophyta</taxon>
        <taxon>Tracheophyta</taxon>
        <taxon>Spermatophyta</taxon>
        <taxon>Magnoliopsida</taxon>
        <taxon>Liliopsida</taxon>
        <taxon>Poales</taxon>
        <taxon>Poaceae</taxon>
        <taxon>PACMAD clade</taxon>
        <taxon>Panicoideae</taxon>
        <taxon>Panicodae</taxon>
        <taxon>Paniceae</taxon>
        <taxon>Panicinae</taxon>
        <taxon>Panicum</taxon>
        <taxon>Panicum sect. Hiantes</taxon>
    </lineage>
</organism>
<evidence type="ECO:0000313" key="2">
    <source>
        <dbReference type="EMBL" id="KAG2583695.1"/>
    </source>
</evidence>
<gene>
    <name evidence="2" type="ORF">PVAP13_6KG193318</name>
</gene>
<dbReference type="Gene3D" id="3.60.10.10">
    <property type="entry name" value="Endonuclease/exonuclease/phosphatase"/>
    <property type="match status" value="1"/>
</dbReference>
<dbReference type="Proteomes" id="UP000823388">
    <property type="component" value="Chromosome 6K"/>
</dbReference>
<dbReference type="PANTHER" id="PTHR33710:SF62">
    <property type="entry name" value="DUF4283 DOMAIN PROTEIN"/>
    <property type="match status" value="1"/>
</dbReference>
<proteinExistence type="predicted"/>
<reference evidence="2" key="1">
    <citation type="submission" date="2020-05" db="EMBL/GenBank/DDBJ databases">
        <title>WGS assembly of Panicum virgatum.</title>
        <authorList>
            <person name="Lovell J.T."/>
            <person name="Jenkins J."/>
            <person name="Shu S."/>
            <person name="Juenger T.E."/>
            <person name="Schmutz J."/>
        </authorList>
    </citation>
    <scope>NUCLEOTIDE SEQUENCE</scope>
    <source>
        <strain evidence="2">AP13</strain>
    </source>
</reference>
<evidence type="ECO:0000259" key="1">
    <source>
        <dbReference type="Pfam" id="PF03372"/>
    </source>
</evidence>
<accession>A0A8T0RF13</accession>
<dbReference type="GO" id="GO:0003824">
    <property type="term" value="F:catalytic activity"/>
    <property type="evidence" value="ECO:0007669"/>
    <property type="project" value="InterPro"/>
</dbReference>
<protein>
    <recommendedName>
        <fullName evidence="1">Endonuclease/exonuclease/phosphatase domain-containing protein</fullName>
    </recommendedName>
</protein>
<sequence length="346" mass="39915">MNLLNVNCRGCGRPKAVQELRHLVEQKKPAVVFLMETRMGEKRALGLRNDLGFQNAIVLRVTGFYGEPRRERRKESWYLMRFLRAQSSSPWLCVGDFNEVLSVDEQFGVNEREGWQVAAFQDAVNDCRLLDLGFHGLAYTWDNRQEGDRNVKVRLDRALGDDAFLASLGESEVHHIPLTESDHCGVLVEVRERVLVSRNGRRKPKPFRYENMWKSHGEYMDFVTRTWDPGDGTQDLAAAAGALSSLQGSLKAWDREVFGSVKKQGKELRAELEVERNGTLYRGPTAKERELMAKLADVLAREETMEKQRARISWLREGDRNTEFFQAKARARNQSNRIKRLTFLRR</sequence>
<keyword evidence="3" id="KW-1185">Reference proteome</keyword>
<dbReference type="Pfam" id="PF03372">
    <property type="entry name" value="Exo_endo_phos"/>
    <property type="match status" value="1"/>
</dbReference>
<comment type="caution">
    <text evidence="2">The sequence shown here is derived from an EMBL/GenBank/DDBJ whole genome shotgun (WGS) entry which is preliminary data.</text>
</comment>
<dbReference type="InterPro" id="IPR005135">
    <property type="entry name" value="Endo/exonuclease/phosphatase"/>
</dbReference>
<dbReference type="PANTHER" id="PTHR33710">
    <property type="entry name" value="BNAC02G09200D PROTEIN"/>
    <property type="match status" value="1"/>
</dbReference>
<dbReference type="InterPro" id="IPR036691">
    <property type="entry name" value="Endo/exonu/phosph_ase_sf"/>
</dbReference>
<name>A0A8T0RF13_PANVG</name>